<dbReference type="GO" id="GO:0008526">
    <property type="term" value="F:phosphatidylinositol transfer activity"/>
    <property type="evidence" value="ECO:0007669"/>
    <property type="project" value="UniProtKB-UniRule"/>
</dbReference>
<evidence type="ECO:0000313" key="18">
    <source>
        <dbReference type="EMBL" id="SCV01795.1"/>
    </source>
</evidence>
<proteinExistence type="inferred from homology"/>
<dbReference type="InterPro" id="IPR036273">
    <property type="entry name" value="CRAL/TRIO_N_dom_sf"/>
</dbReference>
<evidence type="ECO:0000256" key="14">
    <source>
        <dbReference type="ARBA" id="ARBA00024146"/>
    </source>
</evidence>
<dbReference type="GO" id="GO:0032541">
    <property type="term" value="C:cortical endoplasmic reticulum"/>
    <property type="evidence" value="ECO:0007669"/>
    <property type="project" value="TreeGrafter"/>
</dbReference>
<dbReference type="SMART" id="SM00516">
    <property type="entry name" value="SEC14"/>
    <property type="match status" value="1"/>
</dbReference>
<keyword evidence="8" id="KW-0479">Metal-binding</keyword>
<dbReference type="PROSITE" id="PS50191">
    <property type="entry name" value="CRAL_TRIO"/>
    <property type="match status" value="1"/>
</dbReference>
<keyword evidence="12 16" id="KW-0445">Lipid transport</keyword>
<comment type="function">
    <text evidence="15">Non-classical phosphatidylinositol (PtdIns) transfer protein (PITP), which exhibits PtdIns-binding/transfer activity in the absence of detectable PtdCho-binding/transfer activity. Regulates PtdIns(4,5)P2 homeostasis at the plasma membrane. Heme-binding protein that may play a role in organic oxidant-induced stress responses.</text>
</comment>
<dbReference type="GO" id="GO:0046872">
    <property type="term" value="F:metal ion binding"/>
    <property type="evidence" value="ECO:0007669"/>
    <property type="project" value="UniProtKB-KW"/>
</dbReference>
<dbReference type="InterPro" id="IPR001251">
    <property type="entry name" value="CRAL-TRIO_dom"/>
</dbReference>
<evidence type="ECO:0000259" key="17">
    <source>
        <dbReference type="PROSITE" id="PS50191"/>
    </source>
</evidence>
<evidence type="ECO:0000256" key="11">
    <source>
        <dbReference type="ARBA" id="ARBA00023004"/>
    </source>
</evidence>
<dbReference type="AlphaFoldDB" id="A0A1G4KBV1"/>
<evidence type="ECO:0000256" key="15">
    <source>
        <dbReference type="ARBA" id="ARBA00024180"/>
    </source>
</evidence>
<evidence type="ECO:0000256" key="16">
    <source>
        <dbReference type="RuleBase" id="RU367059"/>
    </source>
</evidence>
<keyword evidence="5 16" id="KW-0813">Transport</keyword>
<feature type="domain" description="CRAL-TRIO" evidence="17">
    <location>
        <begin position="88"/>
        <end position="257"/>
    </location>
</feature>
<dbReference type="PANTHER" id="PTHR47669:SF1">
    <property type="entry name" value="PHOSPHATIDYLINOSITOL TRANSFER PROTEIN SFH5"/>
    <property type="match status" value="1"/>
</dbReference>
<keyword evidence="10 16" id="KW-0492">Microsome</keyword>
<dbReference type="Pfam" id="PF00650">
    <property type="entry name" value="CRAL_TRIO"/>
    <property type="match status" value="1"/>
</dbReference>
<keyword evidence="13 16" id="KW-0472">Membrane</keyword>
<evidence type="ECO:0000256" key="5">
    <source>
        <dbReference type="ARBA" id="ARBA00022448"/>
    </source>
</evidence>
<comment type="subcellular location">
    <subcellularLocation>
        <location evidence="16">Cytoplasm</location>
    </subcellularLocation>
    <subcellularLocation>
        <location evidence="2 16">Endoplasmic reticulum membrane</location>
        <topology evidence="2 16">Peripheral membrane protein</topology>
    </subcellularLocation>
    <subcellularLocation>
        <location evidence="16">Microsome membrane</location>
        <topology evidence="16">Peripheral membrane protein</topology>
    </subcellularLocation>
</comment>
<comment type="catalytic activity">
    <reaction evidence="14">
        <text>a 1,2-diacyl-sn-glycero-3-phospho-(1D-myo-inositol)(in) = a 1,2-diacyl-sn-glycero-3-phospho-(1D-myo-inositol)(out)</text>
        <dbReference type="Rhea" id="RHEA:38691"/>
        <dbReference type="ChEBI" id="CHEBI:57880"/>
    </reaction>
    <physiologicalReaction direction="left-to-right" evidence="14">
        <dbReference type="Rhea" id="RHEA:38692"/>
    </physiologicalReaction>
</comment>
<keyword evidence="6 16" id="KW-0963">Cytoplasm</keyword>
<evidence type="ECO:0000256" key="4">
    <source>
        <dbReference type="ARBA" id="ARBA00018320"/>
    </source>
</evidence>
<keyword evidence="7" id="KW-0349">Heme</keyword>
<comment type="cofactor">
    <cofactor evidence="1">
        <name>heme b</name>
        <dbReference type="ChEBI" id="CHEBI:60344"/>
    </cofactor>
</comment>
<evidence type="ECO:0000256" key="6">
    <source>
        <dbReference type="ARBA" id="ARBA00022490"/>
    </source>
</evidence>
<dbReference type="GO" id="GO:0043001">
    <property type="term" value="P:Golgi to plasma membrane protein transport"/>
    <property type="evidence" value="ECO:0007669"/>
    <property type="project" value="TreeGrafter"/>
</dbReference>
<dbReference type="CDD" id="cd00170">
    <property type="entry name" value="SEC14"/>
    <property type="match status" value="1"/>
</dbReference>
<gene>
    <name evidence="18" type="ORF">LAMI_0G13784G</name>
</gene>
<protein>
    <recommendedName>
        <fullName evidence="4 16">Phosphatidylinositol transfer protein SFH5</fullName>
        <shortName evidence="16">PITP SFH5</shortName>
    </recommendedName>
</protein>
<dbReference type="InterPro" id="IPR042938">
    <property type="entry name" value="Sfh5"/>
</dbReference>
<keyword evidence="9 16" id="KW-0256">Endoplasmic reticulum</keyword>
<dbReference type="Proteomes" id="UP000191024">
    <property type="component" value="Chromosome G"/>
</dbReference>
<keyword evidence="19" id="KW-1185">Reference proteome</keyword>
<evidence type="ECO:0000256" key="3">
    <source>
        <dbReference type="ARBA" id="ARBA00006667"/>
    </source>
</evidence>
<dbReference type="PANTHER" id="PTHR47669">
    <property type="entry name" value="PHOSPHATIDYLINOSITOL TRANSFER PROTEIN SFH5"/>
    <property type="match status" value="1"/>
</dbReference>
<sequence length="284" mass="32940">MEFANDNERQVFEKVLKELPSIVEKCQGYDELYGYKLLPGELYDEKVVEVLIYKFCKAYKFDHDQTVMTLSATLEWRRKFDPISAAFREKHDDALEAVGVLTRDSDAPANLKVITWNLYGGLLKNKEVFSDAQKFLRYRIGLMERGLRLLDFADPTNNSMTQVHDYDGVSIWRMDPQIKKCTKEVINVFQSYYPELLHAKYFINVPSLLTWVYDVVKTFVSEETRKKFVVLNDGKKLGQYVPSAPSAEYGGKSKSSLKELNVKEIKPSEYDIYMLEKTVNAEIE</sequence>
<evidence type="ECO:0000256" key="10">
    <source>
        <dbReference type="ARBA" id="ARBA00022848"/>
    </source>
</evidence>
<comment type="similarity">
    <text evidence="3 16">Belongs to the SFH5 family.</text>
</comment>
<name>A0A1G4KBV1_9SACH</name>
<reference evidence="18 19" key="1">
    <citation type="submission" date="2016-03" db="EMBL/GenBank/DDBJ databases">
        <authorList>
            <person name="Devillers H."/>
        </authorList>
    </citation>
    <scope>NUCLEOTIDE SEQUENCE [LARGE SCALE GENOMIC DNA]</scope>
    <source>
        <strain evidence="18">CBS 11717</strain>
    </source>
</reference>
<evidence type="ECO:0000256" key="7">
    <source>
        <dbReference type="ARBA" id="ARBA00022617"/>
    </source>
</evidence>
<evidence type="ECO:0000256" key="1">
    <source>
        <dbReference type="ARBA" id="ARBA00001970"/>
    </source>
</evidence>
<dbReference type="GO" id="GO:0005829">
    <property type="term" value="C:cytosol"/>
    <property type="evidence" value="ECO:0007669"/>
    <property type="project" value="TreeGrafter"/>
</dbReference>
<evidence type="ECO:0000256" key="13">
    <source>
        <dbReference type="ARBA" id="ARBA00023136"/>
    </source>
</evidence>
<dbReference type="STRING" id="1230905.A0A1G4KBV1"/>
<evidence type="ECO:0000256" key="9">
    <source>
        <dbReference type="ARBA" id="ARBA00022824"/>
    </source>
</evidence>
<dbReference type="EMBL" id="LT598469">
    <property type="protein sequence ID" value="SCV01795.1"/>
    <property type="molecule type" value="Genomic_DNA"/>
</dbReference>
<dbReference type="SUPFAM" id="SSF52087">
    <property type="entry name" value="CRAL/TRIO domain"/>
    <property type="match status" value="1"/>
</dbReference>
<dbReference type="GO" id="GO:0005886">
    <property type="term" value="C:plasma membrane"/>
    <property type="evidence" value="ECO:0007669"/>
    <property type="project" value="TreeGrafter"/>
</dbReference>
<organism evidence="18 19">
    <name type="scientific">Lachancea mirantina</name>
    <dbReference type="NCBI Taxonomy" id="1230905"/>
    <lineage>
        <taxon>Eukaryota</taxon>
        <taxon>Fungi</taxon>
        <taxon>Dikarya</taxon>
        <taxon>Ascomycota</taxon>
        <taxon>Saccharomycotina</taxon>
        <taxon>Saccharomycetes</taxon>
        <taxon>Saccharomycetales</taxon>
        <taxon>Saccharomycetaceae</taxon>
        <taxon>Lachancea</taxon>
    </lineage>
</organism>
<dbReference type="Gene3D" id="3.40.525.10">
    <property type="entry name" value="CRAL-TRIO lipid binding domain"/>
    <property type="match status" value="1"/>
</dbReference>
<dbReference type="GO" id="GO:0017157">
    <property type="term" value="P:regulation of exocytosis"/>
    <property type="evidence" value="ECO:0007669"/>
    <property type="project" value="TreeGrafter"/>
</dbReference>
<dbReference type="SUPFAM" id="SSF46938">
    <property type="entry name" value="CRAL/TRIO N-terminal domain"/>
    <property type="match status" value="1"/>
</dbReference>
<dbReference type="GO" id="GO:0005789">
    <property type="term" value="C:endoplasmic reticulum membrane"/>
    <property type="evidence" value="ECO:0007669"/>
    <property type="project" value="UniProtKB-SubCell"/>
</dbReference>
<evidence type="ECO:0000256" key="8">
    <source>
        <dbReference type="ARBA" id="ARBA00022723"/>
    </source>
</evidence>
<evidence type="ECO:0000256" key="2">
    <source>
        <dbReference type="ARBA" id="ARBA00004406"/>
    </source>
</evidence>
<evidence type="ECO:0000256" key="12">
    <source>
        <dbReference type="ARBA" id="ARBA00023055"/>
    </source>
</evidence>
<evidence type="ECO:0000313" key="19">
    <source>
        <dbReference type="Proteomes" id="UP000191024"/>
    </source>
</evidence>
<accession>A0A1G4KBV1</accession>
<dbReference type="OrthoDB" id="75724at2759"/>
<keyword evidence="11" id="KW-0408">Iron</keyword>
<dbReference type="InterPro" id="IPR036865">
    <property type="entry name" value="CRAL-TRIO_dom_sf"/>
</dbReference>